<comment type="caution">
    <text evidence="2">The sequence shown here is derived from an EMBL/GenBank/DDBJ whole genome shotgun (WGS) entry which is preliminary data.</text>
</comment>
<protein>
    <submittedName>
        <fullName evidence="3">DUF1003 domain-containing protein</fullName>
    </submittedName>
</protein>
<accession>A0A4R9L3Y6</accession>
<proteinExistence type="predicted"/>
<dbReference type="PANTHER" id="PTHR41386:SF1">
    <property type="entry name" value="MEMBRANE PROTEIN"/>
    <property type="match status" value="1"/>
</dbReference>
<dbReference type="Proteomes" id="UP000297422">
    <property type="component" value="Unassembled WGS sequence"/>
</dbReference>
<dbReference type="PANTHER" id="PTHR41386">
    <property type="entry name" value="INTEGRAL MEMBRANE PROTEIN-RELATED"/>
    <property type="match status" value="1"/>
</dbReference>
<keyword evidence="1" id="KW-1133">Transmembrane helix</keyword>
<dbReference type="EMBL" id="RQGT01000111">
    <property type="protein sequence ID" value="TGM10488.1"/>
    <property type="molecule type" value="Genomic_DNA"/>
</dbReference>
<dbReference type="AlphaFoldDB" id="A0A4R9L3Y6"/>
<evidence type="ECO:0000313" key="5">
    <source>
        <dbReference type="Proteomes" id="UP000297422"/>
    </source>
</evidence>
<reference evidence="5" key="3">
    <citation type="journal article" date="2019" name="PLoS Negl. Trop. Dis.">
        <title>Revisiting the worldwide diversity of Leptospira species in the environment.</title>
        <authorList>
            <person name="Vincent A.T."/>
            <person name="Schiettekatte O."/>
            <person name="Bourhy P."/>
            <person name="Veyrier F.J."/>
            <person name="Picardeau M."/>
        </authorList>
    </citation>
    <scope>NUCLEOTIDE SEQUENCE [LARGE SCALE GENOMIC DNA]</scope>
    <source>
        <strain evidence="5">201702407</strain>
    </source>
</reference>
<dbReference type="EMBL" id="QHCS01000001">
    <property type="protein sequence ID" value="RHX88098.1"/>
    <property type="molecule type" value="Genomic_DNA"/>
</dbReference>
<keyword evidence="1" id="KW-0472">Membrane</keyword>
<evidence type="ECO:0000313" key="3">
    <source>
        <dbReference type="EMBL" id="TGM10488.1"/>
    </source>
</evidence>
<reference evidence="2" key="4">
    <citation type="journal article" date="2020" name="Int. J. Syst. Evol. Microbiol.">
        <title>Leptospira yasudae sp. nov. and Leptospira stimsonii sp. nov., two new species of the pathogenic group isolated from environmental sources.</title>
        <authorList>
            <person name="Casanovas-Massana A."/>
            <person name="Hamond C."/>
            <person name="Santos L.A."/>
            <person name="de Oliveira D."/>
            <person name="Hacker K.P."/>
            <person name="Balassiano I."/>
            <person name="Costa F."/>
            <person name="Medeiros M.A."/>
            <person name="Reis M.G."/>
            <person name="Ko A.I."/>
            <person name="Wunder E.A."/>
        </authorList>
    </citation>
    <scope>NUCLEOTIDE SEQUENCE</scope>
    <source>
        <strain evidence="2">AMB6-RJ</strain>
    </source>
</reference>
<dbReference type="InterPro" id="IPR010406">
    <property type="entry name" value="DUF1003"/>
</dbReference>
<name>A0A4R9L3Y6_9LEPT</name>
<dbReference type="Proteomes" id="UP000266669">
    <property type="component" value="Unassembled WGS sequence"/>
</dbReference>
<organism evidence="2 4">
    <name type="scientific">Leptospira stimsonii</name>
    <dbReference type="NCBI Taxonomy" id="2202203"/>
    <lineage>
        <taxon>Bacteria</taxon>
        <taxon>Pseudomonadati</taxon>
        <taxon>Spirochaetota</taxon>
        <taxon>Spirochaetia</taxon>
        <taxon>Leptospirales</taxon>
        <taxon>Leptospiraceae</taxon>
        <taxon>Leptospira</taxon>
    </lineage>
</organism>
<dbReference type="Pfam" id="PF06210">
    <property type="entry name" value="DUF1003"/>
    <property type="match status" value="1"/>
</dbReference>
<keyword evidence="1" id="KW-0812">Transmembrane</keyword>
<sequence>MKKKTEESESSPNLIRCDICNQLYKEDKVVSSLGIRKEVQSILEEKNPVWNEYSYVCTNDYNKARVTYVRRIMEEEIGSIHSLEQEVINSVTESNLISANDNDSYVEKLSLGDQIADKVAKFGGSWSFIITFFLVMLGWIMGNAAILIRFPFDPYPFILLNLVLSCLAAIQAPIIMMSQNRQETKDRIRSENDYKVNLKAEIEIRTLHEKVDHLLMNQWSKMIQVQEIQTEILGEISDQLKSQNGIGKKL</sequence>
<keyword evidence="5" id="KW-1185">Reference proteome</keyword>
<evidence type="ECO:0000313" key="4">
    <source>
        <dbReference type="Proteomes" id="UP000266669"/>
    </source>
</evidence>
<reference evidence="4" key="1">
    <citation type="submission" date="2018-05" db="EMBL/GenBank/DDBJ databases">
        <title>Leptospira yasudae sp. nov. and Leptospira stimsonii sp. nov., two pathogenic species of the genus Leptospira isolated from environmental sources.</title>
        <authorList>
            <person name="Casanovas-Massana A."/>
            <person name="Hamond C."/>
            <person name="Santos L.A."/>
            <person name="Hacker K.P."/>
            <person name="Balassiano I."/>
            <person name="Medeiros M.A."/>
            <person name="Reis M.G."/>
            <person name="Ko A.I."/>
            <person name="Wunder E.A."/>
        </authorList>
    </citation>
    <scope>NUCLEOTIDE SEQUENCE [LARGE SCALE GENOMIC DNA]</scope>
    <source>
        <strain evidence="4">AMB6-RJ</strain>
    </source>
</reference>
<feature type="transmembrane region" description="Helical" evidence="1">
    <location>
        <begin position="128"/>
        <end position="152"/>
    </location>
</feature>
<feature type="transmembrane region" description="Helical" evidence="1">
    <location>
        <begin position="158"/>
        <end position="177"/>
    </location>
</feature>
<gene>
    <name evidence="2" type="ORF">DLM78_03820</name>
    <name evidence="3" type="ORF">EHQ90_18675</name>
</gene>
<evidence type="ECO:0000313" key="2">
    <source>
        <dbReference type="EMBL" id="RHX88098.1"/>
    </source>
</evidence>
<reference evidence="3" key="2">
    <citation type="submission" date="2018-10" db="EMBL/GenBank/DDBJ databases">
        <authorList>
            <person name="Vincent A.T."/>
            <person name="Schiettekatte O."/>
            <person name="Bourhy P."/>
            <person name="Veyrier F.J."/>
            <person name="Picardeau M."/>
        </authorList>
    </citation>
    <scope>NUCLEOTIDE SEQUENCE</scope>
    <source>
        <strain evidence="3">201702407</strain>
    </source>
</reference>
<evidence type="ECO:0000256" key="1">
    <source>
        <dbReference type="SAM" id="Phobius"/>
    </source>
</evidence>